<feature type="region of interest" description="Disordered" evidence="1">
    <location>
        <begin position="1"/>
        <end position="76"/>
    </location>
</feature>
<evidence type="ECO:0000313" key="2">
    <source>
        <dbReference type="EMBL" id="POV98043.1"/>
    </source>
</evidence>
<proteinExistence type="predicted"/>
<comment type="caution">
    <text evidence="2">The sequence shown here is derived from an EMBL/GenBank/DDBJ whole genome shotgun (WGS) entry which is preliminary data.</text>
</comment>
<gene>
    <name evidence="2" type="ORF">PSTT_14683</name>
</gene>
<protein>
    <recommendedName>
        <fullName evidence="4">BED-type domain-containing protein</fullName>
    </recommendedName>
</protein>
<dbReference type="VEuPathDB" id="FungiDB:PSHT_08568"/>
<evidence type="ECO:0000313" key="3">
    <source>
        <dbReference type="Proteomes" id="UP000239156"/>
    </source>
</evidence>
<keyword evidence="3" id="KW-1185">Reference proteome</keyword>
<dbReference type="AlphaFoldDB" id="A0A2S4UL59"/>
<sequence length="306" mass="33839">MTGTRLSDGLTRPHAQGSAPPGLCCPIDLVTPPSNTTRSSKKRRKVPSSPLSSVNSTPARSQETRGTQSSTTRVLTDEQELRRIVKLHANQLSACHTSFDVPRLSDPLDKHHRKMIAFPCKSCGKHINWQAYENSTTNLAKHVAGCLKKQQDDLTSQKLVALEVSGTGDIDPREVPQLCAIWCAEGARPFSALGEDAHRGILHPVVLKTLPTRKAVLRDIGMLYTAVQKSFIDTLKKHQGAMYLGLDTWQSPNGLDVLGTVIYRLVQGGDDGFRLEAVPLDNVRLKERHTDLRYRDRQRNKQPGDG</sequence>
<dbReference type="VEuPathDB" id="FungiDB:PSTT_14683"/>
<accession>A0A2S4UL59</accession>
<feature type="compositionally biased region" description="Polar residues" evidence="1">
    <location>
        <begin position="55"/>
        <end position="74"/>
    </location>
</feature>
<reference evidence="2" key="1">
    <citation type="submission" date="2017-12" db="EMBL/GenBank/DDBJ databases">
        <title>Gene loss provides genomic basis for host adaptation in cereal stripe rust fungi.</title>
        <authorList>
            <person name="Xia C."/>
        </authorList>
    </citation>
    <scope>NUCLEOTIDE SEQUENCE [LARGE SCALE GENOMIC DNA]</scope>
    <source>
        <strain evidence="2">93-210</strain>
    </source>
</reference>
<evidence type="ECO:0008006" key="4">
    <source>
        <dbReference type="Google" id="ProtNLM"/>
    </source>
</evidence>
<evidence type="ECO:0000256" key="1">
    <source>
        <dbReference type="SAM" id="MobiDB-lite"/>
    </source>
</evidence>
<dbReference type="EMBL" id="PKSL01000239">
    <property type="protein sequence ID" value="POV98043.1"/>
    <property type="molecule type" value="Genomic_DNA"/>
</dbReference>
<organism evidence="2 3">
    <name type="scientific">Puccinia striiformis</name>
    <dbReference type="NCBI Taxonomy" id="27350"/>
    <lineage>
        <taxon>Eukaryota</taxon>
        <taxon>Fungi</taxon>
        <taxon>Dikarya</taxon>
        <taxon>Basidiomycota</taxon>
        <taxon>Pucciniomycotina</taxon>
        <taxon>Pucciniomycetes</taxon>
        <taxon>Pucciniales</taxon>
        <taxon>Pucciniaceae</taxon>
        <taxon>Puccinia</taxon>
    </lineage>
</organism>
<dbReference type="Proteomes" id="UP000239156">
    <property type="component" value="Unassembled WGS sequence"/>
</dbReference>
<name>A0A2S4UL59_9BASI</name>